<evidence type="ECO:0000256" key="8">
    <source>
        <dbReference type="SAM" id="SignalP"/>
    </source>
</evidence>
<dbReference type="Pfam" id="PF08263">
    <property type="entry name" value="LRRNT_2"/>
    <property type="match status" value="1"/>
</dbReference>
<feature type="domain" description="Protein kinase" evidence="9">
    <location>
        <begin position="402"/>
        <end position="704"/>
    </location>
</feature>
<dbReference type="PANTHER" id="PTHR48007:SF83">
    <property type="entry name" value="PROTEIN KINASE DOMAIN-CONTAINING PROTEIN"/>
    <property type="match status" value="1"/>
</dbReference>
<dbReference type="InterPro" id="IPR013210">
    <property type="entry name" value="LRR_N_plant-typ"/>
</dbReference>
<feature type="transmembrane region" description="Helical" evidence="7">
    <location>
        <begin position="317"/>
        <end position="339"/>
    </location>
</feature>
<keyword evidence="6 7" id="KW-0472">Membrane</keyword>
<proteinExistence type="predicted"/>
<evidence type="ECO:0000256" key="5">
    <source>
        <dbReference type="ARBA" id="ARBA00022989"/>
    </source>
</evidence>
<name>A0ABR0WL27_REHGL</name>
<keyword evidence="2" id="KW-0433">Leucine-rich repeat</keyword>
<evidence type="ECO:0000256" key="3">
    <source>
        <dbReference type="ARBA" id="ARBA00022692"/>
    </source>
</evidence>
<evidence type="ECO:0000259" key="9">
    <source>
        <dbReference type="PROSITE" id="PS50011"/>
    </source>
</evidence>
<keyword evidence="5 7" id="KW-1133">Transmembrane helix</keyword>
<evidence type="ECO:0000256" key="4">
    <source>
        <dbReference type="ARBA" id="ARBA00022737"/>
    </source>
</evidence>
<dbReference type="PANTHER" id="PTHR48007">
    <property type="entry name" value="LEUCINE-RICH REPEAT RECEPTOR-LIKE PROTEIN KINASE PXC1"/>
    <property type="match status" value="1"/>
</dbReference>
<protein>
    <recommendedName>
        <fullName evidence="9">Protein kinase domain-containing protein</fullName>
    </recommendedName>
</protein>
<dbReference type="Pfam" id="PF00069">
    <property type="entry name" value="Pkinase"/>
    <property type="match status" value="1"/>
</dbReference>
<dbReference type="InterPro" id="IPR046959">
    <property type="entry name" value="PRK1-6/SRF4-like"/>
</dbReference>
<reference evidence="10 11" key="1">
    <citation type="journal article" date="2021" name="Comput. Struct. Biotechnol. J.">
        <title>De novo genome assembly of the potent medicinal plant Rehmannia glutinosa using nanopore technology.</title>
        <authorList>
            <person name="Ma L."/>
            <person name="Dong C."/>
            <person name="Song C."/>
            <person name="Wang X."/>
            <person name="Zheng X."/>
            <person name="Niu Y."/>
            <person name="Chen S."/>
            <person name="Feng W."/>
        </authorList>
    </citation>
    <scope>NUCLEOTIDE SEQUENCE [LARGE SCALE GENOMIC DNA]</scope>
    <source>
        <strain evidence="10">DH-2019</strain>
    </source>
</reference>
<feature type="chain" id="PRO_5046301549" description="Protein kinase domain-containing protein" evidence="8">
    <location>
        <begin position="16"/>
        <end position="705"/>
    </location>
</feature>
<dbReference type="EMBL" id="JABTTQ020000011">
    <property type="protein sequence ID" value="KAK6146845.1"/>
    <property type="molecule type" value="Genomic_DNA"/>
</dbReference>
<keyword evidence="3 7" id="KW-0812">Transmembrane</keyword>
<accession>A0ABR0WL27</accession>
<dbReference type="Gene3D" id="1.10.510.10">
    <property type="entry name" value="Transferase(Phosphotransferase) domain 1"/>
    <property type="match status" value="1"/>
</dbReference>
<organism evidence="10 11">
    <name type="scientific">Rehmannia glutinosa</name>
    <name type="common">Chinese foxglove</name>
    <dbReference type="NCBI Taxonomy" id="99300"/>
    <lineage>
        <taxon>Eukaryota</taxon>
        <taxon>Viridiplantae</taxon>
        <taxon>Streptophyta</taxon>
        <taxon>Embryophyta</taxon>
        <taxon>Tracheophyta</taxon>
        <taxon>Spermatophyta</taxon>
        <taxon>Magnoliopsida</taxon>
        <taxon>eudicotyledons</taxon>
        <taxon>Gunneridae</taxon>
        <taxon>Pentapetalae</taxon>
        <taxon>asterids</taxon>
        <taxon>lamiids</taxon>
        <taxon>Lamiales</taxon>
        <taxon>Orobanchaceae</taxon>
        <taxon>Rehmannieae</taxon>
        <taxon>Rehmannia</taxon>
    </lineage>
</organism>
<keyword evidence="8" id="KW-0732">Signal</keyword>
<evidence type="ECO:0000256" key="6">
    <source>
        <dbReference type="ARBA" id="ARBA00023136"/>
    </source>
</evidence>
<dbReference type="Pfam" id="PF00560">
    <property type="entry name" value="LRR_1"/>
    <property type="match status" value="5"/>
</dbReference>
<evidence type="ECO:0000256" key="7">
    <source>
        <dbReference type="SAM" id="Phobius"/>
    </source>
</evidence>
<dbReference type="InterPro" id="IPR001611">
    <property type="entry name" value="Leu-rich_rpt"/>
</dbReference>
<dbReference type="InterPro" id="IPR000719">
    <property type="entry name" value="Prot_kinase_dom"/>
</dbReference>
<dbReference type="Gene3D" id="3.80.10.10">
    <property type="entry name" value="Ribonuclease Inhibitor"/>
    <property type="match status" value="2"/>
</dbReference>
<keyword evidence="11" id="KW-1185">Reference proteome</keyword>
<feature type="signal peptide" evidence="8">
    <location>
        <begin position="1"/>
        <end position="15"/>
    </location>
</feature>
<dbReference type="SUPFAM" id="SSF52058">
    <property type="entry name" value="L domain-like"/>
    <property type="match status" value="1"/>
</dbReference>
<keyword evidence="4" id="KW-0677">Repeat</keyword>
<comment type="subcellular location">
    <subcellularLocation>
        <location evidence="1">Membrane</location>
    </subcellularLocation>
</comment>
<dbReference type="Gene3D" id="3.30.200.20">
    <property type="entry name" value="Phosphorylase Kinase, domain 1"/>
    <property type="match status" value="1"/>
</dbReference>
<comment type="caution">
    <text evidence="10">The sequence shown here is derived from an EMBL/GenBank/DDBJ whole genome shotgun (WGS) entry which is preliminary data.</text>
</comment>
<dbReference type="SUPFAM" id="SSF56112">
    <property type="entry name" value="Protein kinase-like (PK-like)"/>
    <property type="match status" value="1"/>
</dbReference>
<evidence type="ECO:0000313" key="10">
    <source>
        <dbReference type="EMBL" id="KAK6146845.1"/>
    </source>
</evidence>
<evidence type="ECO:0000313" key="11">
    <source>
        <dbReference type="Proteomes" id="UP001318860"/>
    </source>
</evidence>
<gene>
    <name evidence="10" type="ORF">DH2020_020714</name>
</gene>
<dbReference type="Proteomes" id="UP001318860">
    <property type="component" value="Unassembled WGS sequence"/>
</dbReference>
<dbReference type="PROSITE" id="PS50011">
    <property type="entry name" value="PROTEIN_KINASE_DOM"/>
    <property type="match status" value="1"/>
</dbReference>
<evidence type="ECO:0000256" key="2">
    <source>
        <dbReference type="ARBA" id="ARBA00022614"/>
    </source>
</evidence>
<dbReference type="InterPro" id="IPR032675">
    <property type="entry name" value="LRR_dom_sf"/>
</dbReference>
<evidence type="ECO:0000256" key="1">
    <source>
        <dbReference type="ARBA" id="ARBA00004370"/>
    </source>
</evidence>
<sequence>MLALFPLLILIFCNCDNISVVSSLNNEGIALLSFKQSIKEDPLGSLNNWNYSDETPCSWNGITCNQQRVVSVSIPKKKLSGFLSSSSLGSLSELRHVNLRSNSFSGVLASELFKAQKLQSLVLYGNSLSGFLPFEVGNLNYLQNLDLSQNLFNGSLPSSLIQCKRLRNLELSQNNFSGFLPDGFGKNLGLLEKLDLSYNEFSGSIPSDLGYLSNLQGTVDLSHNMFNGSIPANLGNLPEKVYIDLTFNKLSGPIPQNGALVNRGPTAFIGNSGLCGPPLKNLCSSNSEASSPSSIPYLPNNYPQNVSGKRGLSKASIIVIIVSDLIGICVIGLLFSYCYSRICSCSKRKDENSYGFEDRGKSRKECLCFRKDESETLSENAEQYDLVALDGHLAFDLDELLKASAFVLGKSGIGILYKVVLEDGLTLAVRRLGEGGSQRFKEFQTEVEAIGKLIHQNIVTLRAYYWSVDEKLLIYDFVPNGNLATAIHGKPGLITFNPLSWSTRLKIMKGVAKGLVYLHEYSPKKYVHGNLKPSNILLGHDMGPKISDFGLGRLANITGGSPTVQSNRMVMEKQQTSAAASEVPTFASTASFGSYYQAPEAMKVVKPSQKWDVYSYGLILLEMITGRSPLVRVGNSEMELVQWVQLCIEEKKPLSDVLDPHLVQDDDKEEEMIAVLKIAMACVQSGPDRRPLMRHVCDALEKLLL</sequence>
<dbReference type="InterPro" id="IPR011009">
    <property type="entry name" value="Kinase-like_dom_sf"/>
</dbReference>
<dbReference type="CDD" id="cd14066">
    <property type="entry name" value="STKc_IRAK"/>
    <property type="match status" value="1"/>
</dbReference>